<dbReference type="Proteomes" id="UP000214689">
    <property type="component" value="Chromosome"/>
</dbReference>
<protein>
    <recommendedName>
        <fullName evidence="1">bis(5'-nucleosyl)-tetraphosphatase (symmetrical)</fullName>
        <ecNumber evidence="1">3.6.1.41</ecNumber>
    </recommendedName>
</protein>
<keyword evidence="3" id="KW-0547">Nucleotide-binding</keyword>
<reference evidence="9" key="1">
    <citation type="submission" date="2016-05" db="EMBL/GenBank/DDBJ databases">
        <authorList>
            <person name="Holder M.E."/>
            <person name="Ajami N.J."/>
            <person name="Petrosino J.F."/>
        </authorList>
    </citation>
    <scope>NUCLEOTIDE SEQUENCE [LARGE SCALE GENOMIC DNA]</scope>
    <source>
        <strain evidence="9">ATCC 700696</strain>
    </source>
</reference>
<dbReference type="InterPro" id="IPR006674">
    <property type="entry name" value="HD_domain"/>
</dbReference>
<dbReference type="GO" id="GO:0000166">
    <property type="term" value="F:nucleotide binding"/>
    <property type="evidence" value="ECO:0007669"/>
    <property type="project" value="UniProtKB-KW"/>
</dbReference>
<dbReference type="PROSITE" id="PS51831">
    <property type="entry name" value="HD"/>
    <property type="match status" value="1"/>
</dbReference>
<dbReference type="RefSeq" id="WP_094234264.1">
    <property type="nucleotide sequence ID" value="NZ_CP016199.1"/>
</dbReference>
<dbReference type="InterPro" id="IPR006675">
    <property type="entry name" value="HDIG_dom"/>
</dbReference>
<comment type="catalytic activity">
    <reaction evidence="6">
        <text>P(1),P(4)-bis(5'-adenosyl) tetraphosphate + H2O = 2 ADP + 2 H(+)</text>
        <dbReference type="Rhea" id="RHEA:24252"/>
        <dbReference type="ChEBI" id="CHEBI:15377"/>
        <dbReference type="ChEBI" id="CHEBI:15378"/>
        <dbReference type="ChEBI" id="CHEBI:58141"/>
        <dbReference type="ChEBI" id="CHEBI:456216"/>
        <dbReference type="EC" id="3.6.1.41"/>
    </reaction>
</comment>
<evidence type="ECO:0000256" key="2">
    <source>
        <dbReference type="ARBA" id="ARBA00022723"/>
    </source>
</evidence>
<evidence type="ECO:0000256" key="5">
    <source>
        <dbReference type="ARBA" id="ARBA00023004"/>
    </source>
</evidence>
<dbReference type="GO" id="GO:0046872">
    <property type="term" value="F:metal ion binding"/>
    <property type="evidence" value="ECO:0007669"/>
    <property type="project" value="UniProtKB-KW"/>
</dbReference>
<dbReference type="NCBIfam" id="TIGR00277">
    <property type="entry name" value="HDIG"/>
    <property type="match status" value="1"/>
</dbReference>
<evidence type="ECO:0000313" key="9">
    <source>
        <dbReference type="Proteomes" id="UP000214689"/>
    </source>
</evidence>
<dbReference type="GO" id="GO:0008803">
    <property type="term" value="F:bis(5'-nucleosyl)-tetraphosphatase (symmetrical) activity"/>
    <property type="evidence" value="ECO:0007669"/>
    <property type="project" value="UniProtKB-EC"/>
</dbReference>
<dbReference type="InterPro" id="IPR005249">
    <property type="entry name" value="YqeK"/>
</dbReference>
<keyword evidence="5" id="KW-0408">Iron</keyword>
<dbReference type="EMBL" id="CP016199">
    <property type="protein sequence ID" value="ASS38029.1"/>
    <property type="molecule type" value="Genomic_DNA"/>
</dbReference>
<evidence type="ECO:0000256" key="1">
    <source>
        <dbReference type="ARBA" id="ARBA00012506"/>
    </source>
</evidence>
<dbReference type="SUPFAM" id="SSF109604">
    <property type="entry name" value="HD-domain/PDEase-like"/>
    <property type="match status" value="1"/>
</dbReference>
<dbReference type="AlphaFoldDB" id="A0A223ASY0"/>
<dbReference type="SMART" id="SM00471">
    <property type="entry name" value="HDc"/>
    <property type="match status" value="1"/>
</dbReference>
<proteinExistence type="predicted"/>
<evidence type="ECO:0000256" key="4">
    <source>
        <dbReference type="ARBA" id="ARBA00022801"/>
    </source>
</evidence>
<dbReference type="Gene3D" id="1.10.3210.10">
    <property type="entry name" value="Hypothetical protein af1432"/>
    <property type="match status" value="1"/>
</dbReference>
<gene>
    <name evidence="8" type="ORF">AXF17_06045</name>
</gene>
<dbReference type="OrthoDB" id="5295945at2"/>
<keyword evidence="4" id="KW-0378">Hydrolase</keyword>
<evidence type="ECO:0000313" key="8">
    <source>
        <dbReference type="EMBL" id="ASS38029.1"/>
    </source>
</evidence>
<organism evidence="8 9">
    <name type="scientific">Mogibacterium pumilum</name>
    <dbReference type="NCBI Taxonomy" id="86332"/>
    <lineage>
        <taxon>Bacteria</taxon>
        <taxon>Bacillati</taxon>
        <taxon>Bacillota</taxon>
        <taxon>Clostridia</taxon>
        <taxon>Peptostreptococcales</taxon>
        <taxon>Anaerovoracaceae</taxon>
        <taxon>Mogibacterium</taxon>
    </lineage>
</organism>
<evidence type="ECO:0000256" key="6">
    <source>
        <dbReference type="ARBA" id="ARBA00049417"/>
    </source>
</evidence>
<accession>A0A223ASY0</accession>
<keyword evidence="9" id="KW-1185">Reference proteome</keyword>
<evidence type="ECO:0000259" key="7">
    <source>
        <dbReference type="PROSITE" id="PS51831"/>
    </source>
</evidence>
<dbReference type="InterPro" id="IPR003607">
    <property type="entry name" value="HD/PDEase_dom"/>
</dbReference>
<feature type="domain" description="HD" evidence="7">
    <location>
        <begin position="21"/>
        <end position="134"/>
    </location>
</feature>
<keyword evidence="2" id="KW-0479">Metal-binding</keyword>
<dbReference type="NCBIfam" id="TIGR00488">
    <property type="entry name" value="bis(5'-nucleosyl)-tetraphosphatase (symmetrical) YqeK"/>
    <property type="match status" value="1"/>
</dbReference>
<dbReference type="PANTHER" id="PTHR35795:SF1">
    <property type="entry name" value="BIS(5'-NUCLEOSYL)-TETRAPHOSPHATASE, SYMMETRICAL"/>
    <property type="match status" value="1"/>
</dbReference>
<dbReference type="CDD" id="cd00077">
    <property type="entry name" value="HDc"/>
    <property type="match status" value="1"/>
</dbReference>
<dbReference type="InterPro" id="IPR051094">
    <property type="entry name" value="Diverse_Catalytic_Enzymes"/>
</dbReference>
<sequence length="195" mass="22002">MDYTKTRELDAYLKRALKPRRYIHSLGVVEMAGELATIHGANAQKARFAGLVHDIAKCYTCETMNRLIRMYGVDLKFINTPELAHSKVGAAMLQKDFGINDTEILMAVSSHTAGRYGMSLLEEIVYVADAIEINRTYAEAPELRELAKRDLDKACLEIIDYSIELLGKRGVPVDNDTYEAKRFILDKITERKGTL</sequence>
<dbReference type="EC" id="3.6.1.41" evidence="1"/>
<dbReference type="PANTHER" id="PTHR35795">
    <property type="entry name" value="SLR1885 PROTEIN"/>
    <property type="match status" value="1"/>
</dbReference>
<dbReference type="Pfam" id="PF01966">
    <property type="entry name" value="HD"/>
    <property type="match status" value="1"/>
</dbReference>
<evidence type="ECO:0000256" key="3">
    <source>
        <dbReference type="ARBA" id="ARBA00022741"/>
    </source>
</evidence>
<name>A0A223ASY0_9FIRM</name>